<protein>
    <submittedName>
        <fullName evidence="1">Uncharacterized protein</fullName>
    </submittedName>
</protein>
<dbReference type="Proteomes" id="UP000546200">
    <property type="component" value="Unassembled WGS sequence"/>
</dbReference>
<organism evidence="1 2">
    <name type="scientific">Sphingomonas aerophila</name>
    <dbReference type="NCBI Taxonomy" id="1344948"/>
    <lineage>
        <taxon>Bacteria</taxon>
        <taxon>Pseudomonadati</taxon>
        <taxon>Pseudomonadota</taxon>
        <taxon>Alphaproteobacteria</taxon>
        <taxon>Sphingomonadales</taxon>
        <taxon>Sphingomonadaceae</taxon>
        <taxon>Sphingomonas</taxon>
    </lineage>
</organism>
<dbReference type="RefSeq" id="WP_184059811.1">
    <property type="nucleotide sequence ID" value="NZ_JACIJK010000011.1"/>
</dbReference>
<reference evidence="1 2" key="1">
    <citation type="submission" date="2020-08" db="EMBL/GenBank/DDBJ databases">
        <title>Genomic Encyclopedia of Type Strains, Phase IV (KMG-IV): sequencing the most valuable type-strain genomes for metagenomic binning, comparative biology and taxonomic classification.</title>
        <authorList>
            <person name="Goeker M."/>
        </authorList>
    </citation>
    <scope>NUCLEOTIDE SEQUENCE [LARGE SCALE GENOMIC DNA]</scope>
    <source>
        <strain evidence="1 2">DSM 100044</strain>
    </source>
</reference>
<gene>
    <name evidence="1" type="ORF">FHS94_003350</name>
</gene>
<keyword evidence="2" id="KW-1185">Reference proteome</keyword>
<proteinExistence type="predicted"/>
<sequence length="270" mass="29064">MSPADQEEVRGLRAQAVALAGRAGDLAQRAAVYHHLYRHSGGNHAFPLLAAHGALWGGGHFRRNLARGRIAARLLSGPRAAERRIAELERLADAFREINRRVCVETWFVYQLTARPALADAADALVAPELLAAMARCHAARRGGVRLSAAERRALFETFFRWEQEAIVGPAVEAAFAACDWTLARSIARRPRIAFAYLPRPLAFADFASTAERIAKGLAAFDAGETVGWTGVETALASYGVHLPTLPAILDAPSRPSGGSFNIPLLEAAA</sequence>
<dbReference type="AlphaFoldDB" id="A0A7W9BFU7"/>
<dbReference type="EMBL" id="JACIJK010000011">
    <property type="protein sequence ID" value="MBB5716484.1"/>
    <property type="molecule type" value="Genomic_DNA"/>
</dbReference>
<comment type="caution">
    <text evidence="1">The sequence shown here is derived from an EMBL/GenBank/DDBJ whole genome shotgun (WGS) entry which is preliminary data.</text>
</comment>
<accession>A0A7W9BFU7</accession>
<name>A0A7W9BFU7_9SPHN</name>
<evidence type="ECO:0000313" key="2">
    <source>
        <dbReference type="Proteomes" id="UP000546200"/>
    </source>
</evidence>
<evidence type="ECO:0000313" key="1">
    <source>
        <dbReference type="EMBL" id="MBB5716484.1"/>
    </source>
</evidence>